<gene>
    <name evidence="1" type="ORF">FWK35_00030801</name>
</gene>
<proteinExistence type="predicted"/>
<name>A0A6G0VV05_APHCR</name>
<sequence>IYFKLRVLVQPLSTNCVVIDGIPTIISSQGSYYASASTGSTPLIPNEYPKQYYNYTYLLIVKLQMHFEFNIFLQIADTQIYLVPNAFKIIVW</sequence>
<keyword evidence="2" id="KW-1185">Reference proteome</keyword>
<dbReference type="EMBL" id="VUJU01011805">
    <property type="protein sequence ID" value="KAF0709882.1"/>
    <property type="molecule type" value="Genomic_DNA"/>
</dbReference>
<reference evidence="1 2" key="1">
    <citation type="submission" date="2019-08" db="EMBL/GenBank/DDBJ databases">
        <title>Whole genome of Aphis craccivora.</title>
        <authorList>
            <person name="Voronova N.V."/>
            <person name="Shulinski R.S."/>
            <person name="Bandarenka Y.V."/>
            <person name="Zhorov D.G."/>
            <person name="Warner D."/>
        </authorList>
    </citation>
    <scope>NUCLEOTIDE SEQUENCE [LARGE SCALE GENOMIC DNA]</scope>
    <source>
        <strain evidence="1">180601</strain>
        <tissue evidence="1">Whole Body</tissue>
    </source>
</reference>
<comment type="caution">
    <text evidence="1">The sequence shown here is derived from an EMBL/GenBank/DDBJ whole genome shotgun (WGS) entry which is preliminary data.</text>
</comment>
<feature type="non-terminal residue" evidence="1">
    <location>
        <position position="1"/>
    </location>
</feature>
<accession>A0A6G0VV05</accession>
<organism evidence="1 2">
    <name type="scientific">Aphis craccivora</name>
    <name type="common">Cowpea aphid</name>
    <dbReference type="NCBI Taxonomy" id="307492"/>
    <lineage>
        <taxon>Eukaryota</taxon>
        <taxon>Metazoa</taxon>
        <taxon>Ecdysozoa</taxon>
        <taxon>Arthropoda</taxon>
        <taxon>Hexapoda</taxon>
        <taxon>Insecta</taxon>
        <taxon>Pterygota</taxon>
        <taxon>Neoptera</taxon>
        <taxon>Paraneoptera</taxon>
        <taxon>Hemiptera</taxon>
        <taxon>Sternorrhyncha</taxon>
        <taxon>Aphidomorpha</taxon>
        <taxon>Aphidoidea</taxon>
        <taxon>Aphididae</taxon>
        <taxon>Aphidini</taxon>
        <taxon>Aphis</taxon>
        <taxon>Aphis</taxon>
    </lineage>
</organism>
<evidence type="ECO:0000313" key="1">
    <source>
        <dbReference type="EMBL" id="KAF0709882.1"/>
    </source>
</evidence>
<protein>
    <submittedName>
        <fullName evidence="1">ACYPI004958 protein</fullName>
    </submittedName>
</protein>
<evidence type="ECO:0000313" key="2">
    <source>
        <dbReference type="Proteomes" id="UP000478052"/>
    </source>
</evidence>
<feature type="non-terminal residue" evidence="1">
    <location>
        <position position="92"/>
    </location>
</feature>
<dbReference type="AlphaFoldDB" id="A0A6G0VV05"/>
<dbReference type="Proteomes" id="UP000478052">
    <property type="component" value="Unassembled WGS sequence"/>
</dbReference>